<name>A0A397VSK7_9GLOM</name>
<keyword evidence="2" id="KW-1185">Reference proteome</keyword>
<dbReference type="Proteomes" id="UP000266673">
    <property type="component" value="Unassembled WGS sequence"/>
</dbReference>
<dbReference type="EMBL" id="QKWP01000204">
    <property type="protein sequence ID" value="RIB24731.1"/>
    <property type="molecule type" value="Genomic_DNA"/>
</dbReference>
<reference evidence="1 2" key="1">
    <citation type="submission" date="2018-06" db="EMBL/GenBank/DDBJ databases">
        <title>Comparative genomics reveals the genomic features of Rhizophagus irregularis, R. cerebriforme, R. diaphanum and Gigaspora rosea, and their symbiotic lifestyle signature.</title>
        <authorList>
            <person name="Morin E."/>
            <person name="San Clemente H."/>
            <person name="Chen E.C.H."/>
            <person name="De La Providencia I."/>
            <person name="Hainaut M."/>
            <person name="Kuo A."/>
            <person name="Kohler A."/>
            <person name="Murat C."/>
            <person name="Tang N."/>
            <person name="Roy S."/>
            <person name="Loubradou J."/>
            <person name="Henrissat B."/>
            <person name="Grigoriev I.V."/>
            <person name="Corradi N."/>
            <person name="Roux C."/>
            <person name="Martin F.M."/>
        </authorList>
    </citation>
    <scope>NUCLEOTIDE SEQUENCE [LARGE SCALE GENOMIC DNA]</scope>
    <source>
        <strain evidence="1 2">DAOM 194757</strain>
    </source>
</reference>
<proteinExistence type="predicted"/>
<evidence type="ECO:0000313" key="1">
    <source>
        <dbReference type="EMBL" id="RIB24731.1"/>
    </source>
</evidence>
<evidence type="ECO:0000313" key="2">
    <source>
        <dbReference type="Proteomes" id="UP000266673"/>
    </source>
</evidence>
<comment type="caution">
    <text evidence="1">The sequence shown here is derived from an EMBL/GenBank/DDBJ whole genome shotgun (WGS) entry which is preliminary data.</text>
</comment>
<sequence length="62" mass="7405">MYVLGKMVLDYSWFRLDYSLKPLTVKEMNTLFGFCNNRLFPQNFDSSANTKLQLFILFFFCS</sequence>
<protein>
    <submittedName>
        <fullName evidence="1">Uncharacterized protein</fullName>
    </submittedName>
</protein>
<organism evidence="1 2">
    <name type="scientific">Gigaspora rosea</name>
    <dbReference type="NCBI Taxonomy" id="44941"/>
    <lineage>
        <taxon>Eukaryota</taxon>
        <taxon>Fungi</taxon>
        <taxon>Fungi incertae sedis</taxon>
        <taxon>Mucoromycota</taxon>
        <taxon>Glomeromycotina</taxon>
        <taxon>Glomeromycetes</taxon>
        <taxon>Diversisporales</taxon>
        <taxon>Gigasporaceae</taxon>
        <taxon>Gigaspora</taxon>
    </lineage>
</organism>
<accession>A0A397VSK7</accession>
<gene>
    <name evidence="1" type="ORF">C2G38_622690</name>
</gene>
<dbReference type="AlphaFoldDB" id="A0A397VSK7"/>